<evidence type="ECO:0000313" key="6">
    <source>
        <dbReference type="Proteomes" id="UP000000739"/>
    </source>
</evidence>
<gene>
    <name evidence="5" type="ordered locus">Dalk_3152</name>
</gene>
<evidence type="ECO:0000256" key="2">
    <source>
        <dbReference type="ARBA" id="ARBA00024035"/>
    </source>
</evidence>
<dbReference type="InterPro" id="IPR023228">
    <property type="entry name" value="SAM_OH_AdoTrfase_N_sf"/>
</dbReference>
<dbReference type="eggNOG" id="COG1912">
    <property type="taxonomic scope" value="Bacteria"/>
</dbReference>
<keyword evidence="6" id="KW-1185">Reference proteome</keyword>
<dbReference type="HOGENOM" id="CLU_059734_1_1_7"/>
<dbReference type="Gene3D" id="3.40.50.10790">
    <property type="entry name" value="S-adenosyl-l-methionine hydroxide adenosyltransferase, N-terminal"/>
    <property type="match status" value="1"/>
</dbReference>
<evidence type="ECO:0008006" key="7">
    <source>
        <dbReference type="Google" id="ProtNLM"/>
    </source>
</evidence>
<dbReference type="InterPro" id="IPR002747">
    <property type="entry name" value="SAM_OH_AdoTrfase"/>
</dbReference>
<feature type="domain" description="S-adenosyl-l-methionine hydroxide adenosyltransferase C-terminal" evidence="4">
    <location>
        <begin position="174"/>
        <end position="262"/>
    </location>
</feature>
<dbReference type="KEGG" id="dal:Dalk_3152"/>
<dbReference type="InterPro" id="IPR046470">
    <property type="entry name" value="SAM_HAT_C"/>
</dbReference>
<evidence type="ECO:0000313" key="5">
    <source>
        <dbReference type="EMBL" id="ACL04842.1"/>
    </source>
</evidence>
<organism evidence="5 6">
    <name type="scientific">Desulfatibacillum aliphaticivorans</name>
    <dbReference type="NCBI Taxonomy" id="218208"/>
    <lineage>
        <taxon>Bacteria</taxon>
        <taxon>Pseudomonadati</taxon>
        <taxon>Thermodesulfobacteriota</taxon>
        <taxon>Desulfobacteria</taxon>
        <taxon>Desulfobacterales</taxon>
        <taxon>Desulfatibacillaceae</taxon>
        <taxon>Desulfatibacillum</taxon>
    </lineage>
</organism>
<evidence type="ECO:0000256" key="1">
    <source>
        <dbReference type="ARBA" id="ARBA00022691"/>
    </source>
</evidence>
<dbReference type="PIRSF" id="PIRSF006779">
    <property type="entry name" value="UCP006779"/>
    <property type="match status" value="1"/>
</dbReference>
<dbReference type="PANTHER" id="PTHR35092">
    <property type="entry name" value="CHLORINASE MJ1651"/>
    <property type="match status" value="1"/>
</dbReference>
<dbReference type="EMBL" id="CP001322">
    <property type="protein sequence ID" value="ACL04842.1"/>
    <property type="molecule type" value="Genomic_DNA"/>
</dbReference>
<proteinExistence type="inferred from homology"/>
<dbReference type="AlphaFoldDB" id="B8FBT9"/>
<feature type="domain" description="S-adenosyl-l-methionine hydroxide adenosyltransferase N-terminal" evidence="3">
    <location>
        <begin position="4"/>
        <end position="149"/>
    </location>
</feature>
<comment type="similarity">
    <text evidence="2">Belongs to the SAM hydrolase / SAM-dependent halogenase family.</text>
</comment>
<dbReference type="Pfam" id="PF01887">
    <property type="entry name" value="SAM_HAT_N"/>
    <property type="match status" value="1"/>
</dbReference>
<evidence type="ECO:0000259" key="3">
    <source>
        <dbReference type="Pfam" id="PF01887"/>
    </source>
</evidence>
<evidence type="ECO:0000259" key="4">
    <source>
        <dbReference type="Pfam" id="PF20257"/>
    </source>
</evidence>
<dbReference type="Proteomes" id="UP000000739">
    <property type="component" value="Chromosome"/>
</dbReference>
<keyword evidence="1" id="KW-0949">S-adenosyl-L-methionine</keyword>
<dbReference type="SUPFAM" id="SSF101852">
    <property type="entry name" value="Bacterial fluorinating enzyme, C-terminal domain"/>
    <property type="match status" value="1"/>
</dbReference>
<protein>
    <recommendedName>
        <fullName evidence="7">SAM-dependent chlorinase/fluorinase</fullName>
    </recommendedName>
</protein>
<sequence length="267" mass="28628">MGIITLLTDFGLTDEYVGVMKGVILGINPKAKIVDLTHHIPAQSIRAASFLLKTSYAYFAPGTIHVAVVDPGVGSDRQILAVKADGHYFLAPDNGLLRPILDEAAEVKAVVVSNPKICLAQISRTFHGRDIFAPAAAHLSLGTPLEDMGSSISLEAMQQEEAAREEQMPEQLLGQIVWVDHFGNLVTTISKDGLDMFAQGRPWEDMVVQVQGGDGLKILDTYSEVGRGELLALIGSRGFLEISVNMGNAQEALYAGPGARVTVSFSK</sequence>
<dbReference type="InterPro" id="IPR046469">
    <property type="entry name" value="SAM_HAT_N"/>
</dbReference>
<dbReference type="InterPro" id="IPR023227">
    <property type="entry name" value="SAM_OH_AdoTrfase_C_sf"/>
</dbReference>
<name>B8FBT9_DESAL</name>
<dbReference type="Pfam" id="PF20257">
    <property type="entry name" value="SAM_HAT_C"/>
    <property type="match status" value="1"/>
</dbReference>
<accession>B8FBT9</accession>
<dbReference type="SUPFAM" id="SSF102522">
    <property type="entry name" value="Bacterial fluorinating enzyme, N-terminal domain"/>
    <property type="match status" value="1"/>
</dbReference>
<dbReference type="RefSeq" id="WP_015947902.1">
    <property type="nucleotide sequence ID" value="NC_011768.1"/>
</dbReference>
<dbReference type="PANTHER" id="PTHR35092:SF1">
    <property type="entry name" value="CHLORINASE MJ1651"/>
    <property type="match status" value="1"/>
</dbReference>
<dbReference type="Gene3D" id="2.40.30.90">
    <property type="entry name" value="Bacterial fluorinating enzyme like"/>
    <property type="match status" value="1"/>
</dbReference>
<reference evidence="5 6" key="1">
    <citation type="journal article" date="2012" name="Environ. Microbiol.">
        <title>The genome sequence of Desulfatibacillum alkenivorans AK-01: a blueprint for anaerobic alkane oxidation.</title>
        <authorList>
            <person name="Callaghan A.V."/>
            <person name="Morris B.E."/>
            <person name="Pereira I.A."/>
            <person name="McInerney M.J."/>
            <person name="Austin R.N."/>
            <person name="Groves J.T."/>
            <person name="Kukor J.J."/>
            <person name="Suflita J.M."/>
            <person name="Young L.Y."/>
            <person name="Zylstra G.J."/>
            <person name="Wawrik B."/>
        </authorList>
    </citation>
    <scope>NUCLEOTIDE SEQUENCE [LARGE SCALE GENOMIC DNA]</scope>
    <source>
        <strain evidence="5 6">AK-01</strain>
    </source>
</reference>